<proteinExistence type="predicted"/>
<sequence>MAVNSSHVKGGEWPDGVGASVHSSAAERFAKPRTVGTVRLVRIPPTTVHKLEPRATRGLPSHTPWEQGLRIYTLNLSSRGLMFSLLWWCSNLENVDASAAKILVI</sequence>
<comment type="caution">
    <text evidence="1">The sequence shown here is derived from an EMBL/GenBank/DDBJ whole genome shotgun (WGS) entry which is preliminary data.</text>
</comment>
<dbReference type="EMBL" id="BGPR01030556">
    <property type="protein sequence ID" value="GBO03152.1"/>
    <property type="molecule type" value="Genomic_DNA"/>
</dbReference>
<gene>
    <name evidence="1" type="ORF">AVEN_214175_1</name>
</gene>
<name>A0A4Y2TSD2_ARAVE</name>
<protein>
    <submittedName>
        <fullName evidence="1">Uncharacterized protein</fullName>
    </submittedName>
</protein>
<reference evidence="1 2" key="1">
    <citation type="journal article" date="2019" name="Sci. Rep.">
        <title>Orb-weaving spider Araneus ventricosus genome elucidates the spidroin gene catalogue.</title>
        <authorList>
            <person name="Kono N."/>
            <person name="Nakamura H."/>
            <person name="Ohtoshi R."/>
            <person name="Moran D.A.P."/>
            <person name="Shinohara A."/>
            <person name="Yoshida Y."/>
            <person name="Fujiwara M."/>
            <person name="Mori M."/>
            <person name="Tomita M."/>
            <person name="Arakawa K."/>
        </authorList>
    </citation>
    <scope>NUCLEOTIDE SEQUENCE [LARGE SCALE GENOMIC DNA]</scope>
</reference>
<accession>A0A4Y2TSD2</accession>
<evidence type="ECO:0000313" key="1">
    <source>
        <dbReference type="EMBL" id="GBO03152.1"/>
    </source>
</evidence>
<keyword evidence="2" id="KW-1185">Reference proteome</keyword>
<dbReference type="Proteomes" id="UP000499080">
    <property type="component" value="Unassembled WGS sequence"/>
</dbReference>
<evidence type="ECO:0000313" key="2">
    <source>
        <dbReference type="Proteomes" id="UP000499080"/>
    </source>
</evidence>
<organism evidence="1 2">
    <name type="scientific">Araneus ventricosus</name>
    <name type="common">Orbweaver spider</name>
    <name type="synonym">Epeira ventricosa</name>
    <dbReference type="NCBI Taxonomy" id="182803"/>
    <lineage>
        <taxon>Eukaryota</taxon>
        <taxon>Metazoa</taxon>
        <taxon>Ecdysozoa</taxon>
        <taxon>Arthropoda</taxon>
        <taxon>Chelicerata</taxon>
        <taxon>Arachnida</taxon>
        <taxon>Araneae</taxon>
        <taxon>Araneomorphae</taxon>
        <taxon>Entelegynae</taxon>
        <taxon>Araneoidea</taxon>
        <taxon>Araneidae</taxon>
        <taxon>Araneus</taxon>
    </lineage>
</organism>
<dbReference type="AlphaFoldDB" id="A0A4Y2TSD2"/>